<protein>
    <submittedName>
        <fullName evidence="1">Uncharacterized protein</fullName>
    </submittedName>
</protein>
<dbReference type="OrthoDB" id="1375729at2"/>
<evidence type="ECO:0000313" key="1">
    <source>
        <dbReference type="EMBL" id="PWS29337.1"/>
    </source>
</evidence>
<comment type="caution">
    <text evidence="1">The sequence shown here is derived from an EMBL/GenBank/DDBJ whole genome shotgun (WGS) entry which is preliminary data.</text>
</comment>
<sequence>MNSSQFQSGDILKANICDINNGFHPIIFIDGNSDKDFIGAMITHSDYNNVNVLMDESHFKSTFDFKFENTYLVLGRFIKPEEWGPFKKIGELSHVGLEFVNESINNLPMETFNDYFNRMK</sequence>
<dbReference type="RefSeq" id="WP_109924766.1">
    <property type="nucleotide sequence ID" value="NZ_QGNZ01000001.1"/>
</dbReference>
<keyword evidence="2" id="KW-1185">Reference proteome</keyword>
<dbReference type="AlphaFoldDB" id="A0A317ETF5"/>
<name>A0A317ETF5_9SPHI</name>
<evidence type="ECO:0000313" key="2">
    <source>
        <dbReference type="Proteomes" id="UP000245379"/>
    </source>
</evidence>
<proteinExistence type="predicted"/>
<reference evidence="1 2" key="1">
    <citation type="submission" date="2018-05" db="EMBL/GenBank/DDBJ databases">
        <title>Pedobacter paludis sp. nov., isolated from wetland soil.</title>
        <authorList>
            <person name="Zhang Y."/>
            <person name="Wang G."/>
        </authorList>
    </citation>
    <scope>NUCLEOTIDE SEQUENCE [LARGE SCALE GENOMIC DNA]</scope>
    <source>
        <strain evidence="1 2">KCTC22721</strain>
    </source>
</reference>
<organism evidence="1 2">
    <name type="scientific">Pedobacter yonginense</name>
    <dbReference type="NCBI Taxonomy" id="651869"/>
    <lineage>
        <taxon>Bacteria</taxon>
        <taxon>Pseudomonadati</taxon>
        <taxon>Bacteroidota</taxon>
        <taxon>Sphingobacteriia</taxon>
        <taxon>Sphingobacteriales</taxon>
        <taxon>Sphingobacteriaceae</taxon>
        <taxon>Pedobacter</taxon>
    </lineage>
</organism>
<accession>A0A317ETF5</accession>
<gene>
    <name evidence="1" type="ORF">DHW03_05850</name>
</gene>
<dbReference type="Proteomes" id="UP000245379">
    <property type="component" value="Unassembled WGS sequence"/>
</dbReference>
<dbReference type="EMBL" id="QGNZ01000001">
    <property type="protein sequence ID" value="PWS29337.1"/>
    <property type="molecule type" value="Genomic_DNA"/>
</dbReference>